<reference evidence="2" key="2">
    <citation type="journal article" date="2021" name="PeerJ">
        <title>Extensive microbial diversity within the chicken gut microbiome revealed by metagenomics and culture.</title>
        <authorList>
            <person name="Gilroy R."/>
            <person name="Ravi A."/>
            <person name="Getino M."/>
            <person name="Pursley I."/>
            <person name="Horton D.L."/>
            <person name="Alikhan N.F."/>
            <person name="Baker D."/>
            <person name="Gharbi K."/>
            <person name="Hall N."/>
            <person name="Watson M."/>
            <person name="Adriaenssens E.M."/>
            <person name="Foster-Nyarko E."/>
            <person name="Jarju S."/>
            <person name="Secka A."/>
            <person name="Antonio M."/>
            <person name="Oren A."/>
            <person name="Chaudhuri R.R."/>
            <person name="La Ragione R."/>
            <person name="Hildebrand F."/>
            <person name="Pallen M.J."/>
        </authorList>
    </citation>
    <scope>NUCLEOTIDE SEQUENCE</scope>
    <source>
        <strain evidence="2">G3-3990</strain>
    </source>
</reference>
<keyword evidence="1" id="KW-1133">Transmembrane helix</keyword>
<evidence type="ECO:0000313" key="2">
    <source>
        <dbReference type="EMBL" id="MBO8460331.1"/>
    </source>
</evidence>
<organism evidence="2 3">
    <name type="scientific">Candidatus Gallipaludibacter merdavium</name>
    <dbReference type="NCBI Taxonomy" id="2840839"/>
    <lineage>
        <taxon>Bacteria</taxon>
        <taxon>Pseudomonadati</taxon>
        <taxon>Bacteroidota</taxon>
        <taxon>Bacteroidia</taxon>
        <taxon>Bacteroidales</taxon>
        <taxon>Candidatus Gallipaludibacter</taxon>
    </lineage>
</organism>
<accession>A0A9D9HV12</accession>
<dbReference type="Proteomes" id="UP000823641">
    <property type="component" value="Unassembled WGS sequence"/>
</dbReference>
<comment type="caution">
    <text evidence="2">The sequence shown here is derived from an EMBL/GenBank/DDBJ whole genome shotgun (WGS) entry which is preliminary data.</text>
</comment>
<sequence length="65" mass="7548">MKSQLKRWKLYVLIFIGTLCTIILICRCTTLKEFNDSNLLVNSVLAAILTGLFILIDQIIRRHKQ</sequence>
<keyword evidence="1" id="KW-0472">Membrane</keyword>
<feature type="transmembrane region" description="Helical" evidence="1">
    <location>
        <begin position="38"/>
        <end position="56"/>
    </location>
</feature>
<evidence type="ECO:0000313" key="3">
    <source>
        <dbReference type="Proteomes" id="UP000823641"/>
    </source>
</evidence>
<evidence type="ECO:0000256" key="1">
    <source>
        <dbReference type="SAM" id="Phobius"/>
    </source>
</evidence>
<protein>
    <submittedName>
        <fullName evidence="2">Uncharacterized protein</fullName>
    </submittedName>
</protein>
<dbReference type="AlphaFoldDB" id="A0A9D9HV12"/>
<dbReference type="EMBL" id="JADIMG010000079">
    <property type="protein sequence ID" value="MBO8460331.1"/>
    <property type="molecule type" value="Genomic_DNA"/>
</dbReference>
<reference evidence="2" key="1">
    <citation type="submission" date="2020-10" db="EMBL/GenBank/DDBJ databases">
        <authorList>
            <person name="Gilroy R."/>
        </authorList>
    </citation>
    <scope>NUCLEOTIDE SEQUENCE</scope>
    <source>
        <strain evidence="2">G3-3990</strain>
    </source>
</reference>
<gene>
    <name evidence="2" type="ORF">IAA73_08375</name>
</gene>
<name>A0A9D9HV12_9BACT</name>
<proteinExistence type="predicted"/>
<keyword evidence="1" id="KW-0812">Transmembrane</keyword>